<dbReference type="KEGG" id="serj:SGUI_1388"/>
<keyword evidence="3 5" id="KW-1133">Transmembrane helix</keyword>
<dbReference type="OrthoDB" id="5187533at2"/>
<feature type="transmembrane region" description="Helical" evidence="5">
    <location>
        <begin position="46"/>
        <end position="63"/>
    </location>
</feature>
<dbReference type="InterPro" id="IPR027359">
    <property type="entry name" value="Volt_channel_dom_sf"/>
</dbReference>
<dbReference type="EMBL" id="CP014989">
    <property type="protein sequence ID" value="ANS78784.1"/>
    <property type="molecule type" value="Genomic_DNA"/>
</dbReference>
<dbReference type="STRING" id="1758689.SGUI_1388"/>
<reference evidence="6 7" key="1">
    <citation type="submission" date="2016-03" db="EMBL/GenBank/DDBJ databases">
        <title>Shallow-sea hydrothermal system.</title>
        <authorList>
            <person name="Tang K."/>
        </authorList>
    </citation>
    <scope>NUCLEOTIDE SEQUENCE [LARGE SCALE GENOMIC DNA]</scope>
    <source>
        <strain evidence="6 7">JLT9</strain>
    </source>
</reference>
<dbReference type="AlphaFoldDB" id="A0A1B1NBL2"/>
<dbReference type="Proteomes" id="UP000092482">
    <property type="component" value="Chromosome"/>
</dbReference>
<dbReference type="Gene3D" id="1.20.120.350">
    <property type="entry name" value="Voltage-gated potassium channels. Chain C"/>
    <property type="match status" value="1"/>
</dbReference>
<evidence type="ECO:0000313" key="6">
    <source>
        <dbReference type="EMBL" id="ANS78784.1"/>
    </source>
</evidence>
<feature type="transmembrane region" description="Helical" evidence="5">
    <location>
        <begin position="75"/>
        <end position="93"/>
    </location>
</feature>
<dbReference type="GO" id="GO:0016020">
    <property type="term" value="C:membrane"/>
    <property type="evidence" value="ECO:0007669"/>
    <property type="project" value="UniProtKB-SubCell"/>
</dbReference>
<dbReference type="SUPFAM" id="SSF81324">
    <property type="entry name" value="Voltage-gated potassium channels"/>
    <property type="match status" value="1"/>
</dbReference>
<evidence type="ECO:0000256" key="3">
    <source>
        <dbReference type="ARBA" id="ARBA00022989"/>
    </source>
</evidence>
<evidence type="ECO:0000256" key="1">
    <source>
        <dbReference type="ARBA" id="ARBA00004141"/>
    </source>
</evidence>
<feature type="transmembrane region" description="Helical" evidence="5">
    <location>
        <begin position="130"/>
        <end position="151"/>
    </location>
</feature>
<keyword evidence="2 5" id="KW-0812">Transmembrane</keyword>
<organism evidence="6 7">
    <name type="scientific">Serinicoccus hydrothermalis</name>
    <dbReference type="NCBI Taxonomy" id="1758689"/>
    <lineage>
        <taxon>Bacteria</taxon>
        <taxon>Bacillati</taxon>
        <taxon>Actinomycetota</taxon>
        <taxon>Actinomycetes</taxon>
        <taxon>Micrococcales</taxon>
        <taxon>Ornithinimicrobiaceae</taxon>
        <taxon>Serinicoccus</taxon>
    </lineage>
</organism>
<protein>
    <submittedName>
        <fullName evidence="6">Permeases of the major facilitator superfamily</fullName>
    </submittedName>
</protein>
<proteinExistence type="predicted"/>
<feature type="transmembrane region" description="Helical" evidence="5">
    <location>
        <begin position="12"/>
        <end position="34"/>
    </location>
</feature>
<name>A0A1B1NBL2_9MICO</name>
<evidence type="ECO:0000256" key="4">
    <source>
        <dbReference type="ARBA" id="ARBA00023136"/>
    </source>
</evidence>
<keyword evidence="7" id="KW-1185">Reference proteome</keyword>
<feature type="transmembrane region" description="Helical" evidence="5">
    <location>
        <begin position="171"/>
        <end position="190"/>
    </location>
</feature>
<evidence type="ECO:0000256" key="5">
    <source>
        <dbReference type="SAM" id="Phobius"/>
    </source>
</evidence>
<evidence type="ECO:0000313" key="7">
    <source>
        <dbReference type="Proteomes" id="UP000092482"/>
    </source>
</evidence>
<gene>
    <name evidence="6" type="ORF">SGUI_1388</name>
</gene>
<comment type="subcellular location">
    <subcellularLocation>
        <location evidence="1">Membrane</location>
        <topology evidence="1">Multi-pass membrane protein</topology>
    </subcellularLocation>
</comment>
<dbReference type="RefSeq" id="WP_083190551.1">
    <property type="nucleotide sequence ID" value="NZ_CP014989.1"/>
</dbReference>
<accession>A0A1B1NBL2</accession>
<evidence type="ECO:0000256" key="2">
    <source>
        <dbReference type="ARBA" id="ARBA00022692"/>
    </source>
</evidence>
<sequence length="205" mass="22101">MARSREEEWEERLALPVLVAALASVPAVFLTLLAEPYSTVGTVANWLTGAVLVAETVILFAVAEDRRAWLLRHWWLVLLTLAVVAAVVLAVGPVQLLRLLRVVGALRLVRAGRILKAGRLLQQRSGLSGWWARVPMMLATVLVAVFVAVILSDPTSQSRILLSQALGSTASTLLTILAGLVLAVATFVVLRRRGQLSDDGADADR</sequence>
<keyword evidence="4 5" id="KW-0472">Membrane</keyword>